<dbReference type="Proteomes" id="UP000502823">
    <property type="component" value="Unassembled WGS sequence"/>
</dbReference>
<protein>
    <recommendedName>
        <fullName evidence="9">Charged multivesicular body protein 4b</fullName>
    </recommendedName>
</protein>
<reference evidence="8" key="1">
    <citation type="submission" date="2020-01" db="EMBL/GenBank/DDBJ databases">
        <title>Draft genome sequence of the Termite Coptotermes fromosanus.</title>
        <authorList>
            <person name="Itakura S."/>
            <person name="Yosikawa Y."/>
            <person name="Umezawa K."/>
        </authorList>
    </citation>
    <scope>NUCLEOTIDE SEQUENCE [LARGE SCALE GENOMIC DNA]</scope>
</reference>
<dbReference type="EMBL" id="BLKM01010328">
    <property type="protein sequence ID" value="GFG29823.1"/>
    <property type="molecule type" value="Genomic_DNA"/>
</dbReference>
<dbReference type="PANTHER" id="PTHR22761">
    <property type="entry name" value="CHARGED MULTIVESICULAR BODY PROTEIN"/>
    <property type="match status" value="1"/>
</dbReference>
<dbReference type="GO" id="GO:0006900">
    <property type="term" value="P:vesicle budding from membrane"/>
    <property type="evidence" value="ECO:0007669"/>
    <property type="project" value="TreeGrafter"/>
</dbReference>
<evidence type="ECO:0000313" key="7">
    <source>
        <dbReference type="EMBL" id="GFG29823.1"/>
    </source>
</evidence>
<dbReference type="AlphaFoldDB" id="A0A6L2PBG4"/>
<comment type="caution">
    <text evidence="7">The sequence shown here is derived from an EMBL/GenBank/DDBJ whole genome shotgun (WGS) entry which is preliminary data.</text>
</comment>
<comment type="subcellular location">
    <subcellularLocation>
        <location evidence="1">Late endosome</location>
    </subcellularLocation>
</comment>
<dbReference type="GO" id="GO:0032511">
    <property type="term" value="P:late endosome to vacuole transport via multivesicular body sorting pathway"/>
    <property type="evidence" value="ECO:0007669"/>
    <property type="project" value="TreeGrafter"/>
</dbReference>
<keyword evidence="3" id="KW-0967">Endosome</keyword>
<name>A0A6L2PBG4_COPFO</name>
<evidence type="ECO:0000256" key="6">
    <source>
        <dbReference type="SAM" id="MobiDB-lite"/>
    </source>
</evidence>
<dbReference type="FunFam" id="1.10.287.1060:FF:000001">
    <property type="entry name" value="Charged multivesicular body protein 4b"/>
    <property type="match status" value="1"/>
</dbReference>
<proteinExistence type="inferred from homology"/>
<dbReference type="Pfam" id="PF03357">
    <property type="entry name" value="Snf7"/>
    <property type="match status" value="1"/>
</dbReference>
<dbReference type="Gene3D" id="1.10.287.1060">
    <property type="entry name" value="ESAT-6-like"/>
    <property type="match status" value="1"/>
</dbReference>
<evidence type="ECO:0000256" key="3">
    <source>
        <dbReference type="ARBA" id="ARBA00022753"/>
    </source>
</evidence>
<organism evidence="7 8">
    <name type="scientific">Coptotermes formosanus</name>
    <name type="common">Formosan subterranean termite</name>
    <dbReference type="NCBI Taxonomy" id="36987"/>
    <lineage>
        <taxon>Eukaryota</taxon>
        <taxon>Metazoa</taxon>
        <taxon>Ecdysozoa</taxon>
        <taxon>Arthropoda</taxon>
        <taxon>Hexapoda</taxon>
        <taxon>Insecta</taxon>
        <taxon>Pterygota</taxon>
        <taxon>Neoptera</taxon>
        <taxon>Polyneoptera</taxon>
        <taxon>Dictyoptera</taxon>
        <taxon>Blattodea</taxon>
        <taxon>Blattoidea</taxon>
        <taxon>Termitoidae</taxon>
        <taxon>Rhinotermitidae</taxon>
        <taxon>Coptotermes</taxon>
    </lineage>
</organism>
<dbReference type="FunCoup" id="A0A6L2PBG4">
    <property type="interactions" value="906"/>
</dbReference>
<evidence type="ECO:0000256" key="5">
    <source>
        <dbReference type="SAM" id="Coils"/>
    </source>
</evidence>
<feature type="region of interest" description="Disordered" evidence="6">
    <location>
        <begin position="181"/>
        <end position="206"/>
    </location>
</feature>
<keyword evidence="4 5" id="KW-0175">Coiled coil</keyword>
<comment type="similarity">
    <text evidence="2">Belongs to the SNF7 family.</text>
</comment>
<gene>
    <name evidence="7" type="ORF">Cfor_02790</name>
</gene>
<feature type="coiled-coil region" evidence="5">
    <location>
        <begin position="151"/>
        <end position="178"/>
    </location>
</feature>
<dbReference type="PANTHER" id="PTHR22761:SF10">
    <property type="entry name" value="GH13992P"/>
    <property type="match status" value="1"/>
</dbReference>
<dbReference type="InParanoid" id="A0A6L2PBG4"/>
<dbReference type="GO" id="GO:0000815">
    <property type="term" value="C:ESCRT III complex"/>
    <property type="evidence" value="ECO:0007669"/>
    <property type="project" value="TreeGrafter"/>
</dbReference>
<accession>A0A6L2PBG4</accession>
<dbReference type="GO" id="GO:0005771">
    <property type="term" value="C:multivesicular body"/>
    <property type="evidence" value="ECO:0007669"/>
    <property type="project" value="TreeGrafter"/>
</dbReference>
<evidence type="ECO:0000256" key="2">
    <source>
        <dbReference type="ARBA" id="ARBA00006190"/>
    </source>
</evidence>
<dbReference type="InterPro" id="IPR005024">
    <property type="entry name" value="Snf7_fam"/>
</dbReference>
<dbReference type="OrthoDB" id="5592979at2759"/>
<dbReference type="GO" id="GO:0009898">
    <property type="term" value="C:cytoplasmic side of plasma membrane"/>
    <property type="evidence" value="ECO:0007669"/>
    <property type="project" value="TreeGrafter"/>
</dbReference>
<evidence type="ECO:0000256" key="1">
    <source>
        <dbReference type="ARBA" id="ARBA00004603"/>
    </source>
</evidence>
<sequence>MSFLAKVFGGKKGDKPPTTGEAIQKLRETEEMLMKKQDFLEKKIEQEIAVARKNAAKNKRAAIQALKRKKRYEKQLQQIDGTLSTIEMQREALEGANTNTAVLQTMKNAADALKAAHQHMDVDQVHDMMDDIAEQQDVAKEISEAISNPVAFGHDVDEDELERELEELEQEQLDQELLGVGPSVDELPSVPTTELAKPTPTKAKASGYQVSSNNHFLFVLKMAVTFSSTS</sequence>
<dbReference type="Gene3D" id="6.10.250.1710">
    <property type="match status" value="1"/>
</dbReference>
<evidence type="ECO:0000256" key="4">
    <source>
        <dbReference type="ARBA" id="ARBA00023054"/>
    </source>
</evidence>
<evidence type="ECO:0000313" key="8">
    <source>
        <dbReference type="Proteomes" id="UP000502823"/>
    </source>
</evidence>
<keyword evidence="8" id="KW-1185">Reference proteome</keyword>
<feature type="region of interest" description="Disordered" evidence="6">
    <location>
        <begin position="1"/>
        <end position="20"/>
    </location>
</feature>
<evidence type="ECO:0008006" key="9">
    <source>
        <dbReference type="Google" id="ProtNLM"/>
    </source>
</evidence>